<gene>
    <name evidence="1" type="ORF">CHRIB12_LOCUS5021</name>
</gene>
<proteinExistence type="predicted"/>
<dbReference type="AlphaFoldDB" id="A0A915YXW3"/>
<name>A0A915YXW3_9GLOM</name>
<comment type="caution">
    <text evidence="1">The sequence shown here is derived from an EMBL/GenBank/DDBJ whole genome shotgun (WGS) entry which is preliminary data.</text>
</comment>
<reference evidence="1" key="1">
    <citation type="submission" date="2020-05" db="EMBL/GenBank/DDBJ databases">
        <authorList>
            <person name="Rincon C."/>
            <person name="Sanders R I."/>
            <person name="Robbins C."/>
            <person name="Chaturvedi A."/>
        </authorList>
    </citation>
    <scope>NUCLEOTIDE SEQUENCE</scope>
    <source>
        <strain evidence="1">CHB12</strain>
    </source>
</reference>
<evidence type="ECO:0000313" key="1">
    <source>
        <dbReference type="EMBL" id="CAB5351062.1"/>
    </source>
</evidence>
<dbReference type="Proteomes" id="UP000684084">
    <property type="component" value="Unassembled WGS sequence"/>
</dbReference>
<evidence type="ECO:0000313" key="2">
    <source>
        <dbReference type="Proteomes" id="UP000684084"/>
    </source>
</evidence>
<sequence length="78" mass="8998">MYLDIKRHGRSSKKPYFKKCPAGTGALYIQYEVKKTMKPIEAKIDNVESKKLDRIGSDLHKAFETLGYLRASFDKSKK</sequence>
<dbReference type="EMBL" id="CAGKOT010000008">
    <property type="protein sequence ID" value="CAB5351062.1"/>
    <property type="molecule type" value="Genomic_DNA"/>
</dbReference>
<accession>A0A915YXW3</accession>
<organism evidence="1 2">
    <name type="scientific">Rhizophagus irregularis</name>
    <dbReference type="NCBI Taxonomy" id="588596"/>
    <lineage>
        <taxon>Eukaryota</taxon>
        <taxon>Fungi</taxon>
        <taxon>Fungi incertae sedis</taxon>
        <taxon>Mucoromycota</taxon>
        <taxon>Glomeromycotina</taxon>
        <taxon>Glomeromycetes</taxon>
        <taxon>Glomerales</taxon>
        <taxon>Glomeraceae</taxon>
        <taxon>Rhizophagus</taxon>
    </lineage>
</organism>
<protein>
    <submittedName>
        <fullName evidence="1">Uncharacterized protein</fullName>
    </submittedName>
</protein>
<dbReference type="OrthoDB" id="2353880at2759"/>